<sequence>MRLTLDDLKLMRGDRVEVKDGDNKNPFFMCMGVCFLLVVLLVVLAAFIVQYVRPNLSMDGTAEDGPKCQAALELTACNSETEQYFFHHDSDRQVCLVRWQLDPGCLQGKNRFASASECRERCVGNSSGKEAKQSLSSECMDPVKAAPCKDEELKRRDHPYFFEGGNCTVQKGAKCLYGPNRFISTQECRESCLSTEEPACRAPRFQGACRMSEKRFVYYYDRSMKACVAWRTSCLAGPNRHESLAACTETCSRNVFKKLMIWE</sequence>
<accession>A0ACB8CZL1</accession>
<proteinExistence type="predicted"/>
<dbReference type="Proteomes" id="UP000821865">
    <property type="component" value="Chromosome 4"/>
</dbReference>
<name>A0ACB8CZL1_DERSI</name>
<evidence type="ECO:0000313" key="2">
    <source>
        <dbReference type="Proteomes" id="UP000821865"/>
    </source>
</evidence>
<dbReference type="EMBL" id="CM023473">
    <property type="protein sequence ID" value="KAH7954531.1"/>
    <property type="molecule type" value="Genomic_DNA"/>
</dbReference>
<gene>
    <name evidence="1" type="ORF">HPB49_019405</name>
</gene>
<comment type="caution">
    <text evidence="1">The sequence shown here is derived from an EMBL/GenBank/DDBJ whole genome shotgun (WGS) entry which is preliminary data.</text>
</comment>
<organism evidence="1 2">
    <name type="scientific">Dermacentor silvarum</name>
    <name type="common">Tick</name>
    <dbReference type="NCBI Taxonomy" id="543639"/>
    <lineage>
        <taxon>Eukaryota</taxon>
        <taxon>Metazoa</taxon>
        <taxon>Ecdysozoa</taxon>
        <taxon>Arthropoda</taxon>
        <taxon>Chelicerata</taxon>
        <taxon>Arachnida</taxon>
        <taxon>Acari</taxon>
        <taxon>Parasitiformes</taxon>
        <taxon>Ixodida</taxon>
        <taxon>Ixodoidea</taxon>
        <taxon>Ixodidae</taxon>
        <taxon>Rhipicephalinae</taxon>
        <taxon>Dermacentor</taxon>
    </lineage>
</organism>
<reference evidence="1" key="1">
    <citation type="submission" date="2020-05" db="EMBL/GenBank/DDBJ databases">
        <title>Large-scale comparative analyses of tick genomes elucidate their genetic diversity and vector capacities.</title>
        <authorList>
            <person name="Jia N."/>
            <person name="Wang J."/>
            <person name="Shi W."/>
            <person name="Du L."/>
            <person name="Sun Y."/>
            <person name="Zhan W."/>
            <person name="Jiang J."/>
            <person name="Wang Q."/>
            <person name="Zhang B."/>
            <person name="Ji P."/>
            <person name="Sakyi L.B."/>
            <person name="Cui X."/>
            <person name="Yuan T."/>
            <person name="Jiang B."/>
            <person name="Yang W."/>
            <person name="Lam T.T.-Y."/>
            <person name="Chang Q."/>
            <person name="Ding S."/>
            <person name="Wang X."/>
            <person name="Zhu J."/>
            <person name="Ruan X."/>
            <person name="Zhao L."/>
            <person name="Wei J."/>
            <person name="Que T."/>
            <person name="Du C."/>
            <person name="Cheng J."/>
            <person name="Dai P."/>
            <person name="Han X."/>
            <person name="Huang E."/>
            <person name="Gao Y."/>
            <person name="Liu J."/>
            <person name="Shao H."/>
            <person name="Ye R."/>
            <person name="Li L."/>
            <person name="Wei W."/>
            <person name="Wang X."/>
            <person name="Wang C."/>
            <person name="Yang T."/>
            <person name="Huo Q."/>
            <person name="Li W."/>
            <person name="Guo W."/>
            <person name="Chen H."/>
            <person name="Zhou L."/>
            <person name="Ni X."/>
            <person name="Tian J."/>
            <person name="Zhou Y."/>
            <person name="Sheng Y."/>
            <person name="Liu T."/>
            <person name="Pan Y."/>
            <person name="Xia L."/>
            <person name="Li J."/>
            <person name="Zhao F."/>
            <person name="Cao W."/>
        </authorList>
    </citation>
    <scope>NUCLEOTIDE SEQUENCE</scope>
    <source>
        <strain evidence="1">Dsil-2018</strain>
    </source>
</reference>
<keyword evidence="2" id="KW-1185">Reference proteome</keyword>
<protein>
    <submittedName>
        <fullName evidence="1">Uncharacterized protein</fullName>
    </submittedName>
</protein>
<evidence type="ECO:0000313" key="1">
    <source>
        <dbReference type="EMBL" id="KAH7954531.1"/>
    </source>
</evidence>